<dbReference type="RefSeq" id="WP_198880903.1">
    <property type="nucleotide sequence ID" value="NZ_JAEKJA010000003.1"/>
</dbReference>
<organism evidence="1 2">
    <name type="scientific">Acuticoccus mangrovi</name>
    <dbReference type="NCBI Taxonomy" id="2796142"/>
    <lineage>
        <taxon>Bacteria</taxon>
        <taxon>Pseudomonadati</taxon>
        <taxon>Pseudomonadota</taxon>
        <taxon>Alphaproteobacteria</taxon>
        <taxon>Hyphomicrobiales</taxon>
        <taxon>Amorphaceae</taxon>
        <taxon>Acuticoccus</taxon>
    </lineage>
</organism>
<dbReference type="Proteomes" id="UP000609531">
    <property type="component" value="Unassembled WGS sequence"/>
</dbReference>
<evidence type="ECO:0000313" key="2">
    <source>
        <dbReference type="Proteomes" id="UP000609531"/>
    </source>
</evidence>
<comment type="caution">
    <text evidence="1">The sequence shown here is derived from an EMBL/GenBank/DDBJ whole genome shotgun (WGS) entry which is preliminary data.</text>
</comment>
<keyword evidence="2" id="KW-1185">Reference proteome</keyword>
<evidence type="ECO:0000313" key="1">
    <source>
        <dbReference type="EMBL" id="MBJ3775006.1"/>
    </source>
</evidence>
<protein>
    <submittedName>
        <fullName evidence="1">Uncharacterized protein</fullName>
    </submittedName>
</protein>
<sequence length="292" mass="31339">MVNAQGDADLDYPVDTADEGTLRLSPEQMTELVSRTVSVLLTSDADATLDLSQTKRSGTAMSEALANGYLATLSALLPDKAPDDDPYGTVIKALMRRVAALEADLLLIKSSLASDRKFVFGEGKGYADPIVALNALHADLEGLSTGPTMTHVEVPLGHNVLGRGWHPVEELPSGKFWRWSGPDLRASLLLPSLGVGHYEIGFDYQVLDPTQLDELTITVNGHAVENIVFADPKPVKGYLSFEIDIAETEQSSFLFLELTMARCVQPSAMLGSADTRFLGIGVGTVLIDRAPA</sequence>
<accession>A0A934IHC5</accession>
<gene>
    <name evidence="1" type="ORF">JCR33_04865</name>
</gene>
<dbReference type="AlphaFoldDB" id="A0A934IHC5"/>
<name>A0A934IHC5_9HYPH</name>
<proteinExistence type="predicted"/>
<reference evidence="1" key="1">
    <citation type="submission" date="2020-12" db="EMBL/GenBank/DDBJ databases">
        <title>Bacterial taxonomy.</title>
        <authorList>
            <person name="Pan X."/>
        </authorList>
    </citation>
    <scope>NUCLEOTIDE SEQUENCE</scope>
    <source>
        <strain evidence="1">B2012</strain>
    </source>
</reference>
<dbReference type="EMBL" id="JAEKJA010000003">
    <property type="protein sequence ID" value="MBJ3775006.1"/>
    <property type="molecule type" value="Genomic_DNA"/>
</dbReference>